<dbReference type="InterPro" id="IPR000837">
    <property type="entry name" value="AP-1"/>
</dbReference>
<dbReference type="Proteomes" id="UP001164746">
    <property type="component" value="Chromosome 11"/>
</dbReference>
<dbReference type="CDD" id="cd14721">
    <property type="entry name" value="bZIP_Fos"/>
    <property type="match status" value="1"/>
</dbReference>
<dbReference type="InterPro" id="IPR004827">
    <property type="entry name" value="bZIP"/>
</dbReference>
<evidence type="ECO:0000256" key="4">
    <source>
        <dbReference type="SAM" id="Coils"/>
    </source>
</evidence>
<evidence type="ECO:0000259" key="6">
    <source>
        <dbReference type="PROSITE" id="PS50217"/>
    </source>
</evidence>
<accession>A0ABY7FCY1</accession>
<dbReference type="EMBL" id="CP111022">
    <property type="protein sequence ID" value="WAR18563.1"/>
    <property type="molecule type" value="Genomic_DNA"/>
</dbReference>
<evidence type="ECO:0000313" key="8">
    <source>
        <dbReference type="Proteomes" id="UP001164746"/>
    </source>
</evidence>
<protein>
    <submittedName>
        <fullName evidence="7">FOSX-like protein</fullName>
    </submittedName>
</protein>
<evidence type="ECO:0000313" key="7">
    <source>
        <dbReference type="EMBL" id="WAR18563.1"/>
    </source>
</evidence>
<keyword evidence="3" id="KW-0804">Transcription</keyword>
<evidence type="ECO:0000256" key="1">
    <source>
        <dbReference type="ARBA" id="ARBA00023015"/>
    </source>
</evidence>
<reference evidence="7" key="1">
    <citation type="submission" date="2022-11" db="EMBL/GenBank/DDBJ databases">
        <title>Centuries of genome instability and evolution in soft-shell clam transmissible cancer (bioRxiv).</title>
        <authorList>
            <person name="Hart S.F.M."/>
            <person name="Yonemitsu M.A."/>
            <person name="Giersch R.M."/>
            <person name="Beal B.F."/>
            <person name="Arriagada G."/>
            <person name="Davis B.W."/>
            <person name="Ostrander E.A."/>
            <person name="Goff S.P."/>
            <person name="Metzger M.J."/>
        </authorList>
    </citation>
    <scope>NUCLEOTIDE SEQUENCE</scope>
    <source>
        <strain evidence="7">MELC-2E11</strain>
        <tissue evidence="7">Siphon/mantle</tissue>
    </source>
</reference>
<feature type="compositionally biased region" description="Low complexity" evidence="5">
    <location>
        <begin position="570"/>
        <end position="586"/>
    </location>
</feature>
<organism evidence="7 8">
    <name type="scientific">Mya arenaria</name>
    <name type="common">Soft-shell clam</name>
    <dbReference type="NCBI Taxonomy" id="6604"/>
    <lineage>
        <taxon>Eukaryota</taxon>
        <taxon>Metazoa</taxon>
        <taxon>Spiralia</taxon>
        <taxon>Lophotrochozoa</taxon>
        <taxon>Mollusca</taxon>
        <taxon>Bivalvia</taxon>
        <taxon>Autobranchia</taxon>
        <taxon>Heteroconchia</taxon>
        <taxon>Euheterodonta</taxon>
        <taxon>Imparidentia</taxon>
        <taxon>Neoheterodontei</taxon>
        <taxon>Myida</taxon>
        <taxon>Myoidea</taxon>
        <taxon>Myidae</taxon>
        <taxon>Mya</taxon>
    </lineage>
</organism>
<keyword evidence="4" id="KW-0175">Coiled coil</keyword>
<dbReference type="PANTHER" id="PTHR23351:SF24">
    <property type="entry name" value="ACTIVATING TRANSCRIPTION FACTOR 3-RELATED"/>
    <property type="match status" value="1"/>
</dbReference>
<dbReference type="InterPro" id="IPR046347">
    <property type="entry name" value="bZIP_sf"/>
</dbReference>
<gene>
    <name evidence="7" type="ORF">MAR_000401</name>
</gene>
<keyword evidence="8" id="KW-1185">Reference proteome</keyword>
<dbReference type="PRINTS" id="PR00042">
    <property type="entry name" value="LEUZIPPRFOS"/>
</dbReference>
<dbReference type="SMART" id="SM00338">
    <property type="entry name" value="BRLZ"/>
    <property type="match status" value="1"/>
</dbReference>
<feature type="domain" description="BZIP" evidence="6">
    <location>
        <begin position="400"/>
        <end position="463"/>
    </location>
</feature>
<dbReference type="PROSITE" id="PS00036">
    <property type="entry name" value="BZIP_BASIC"/>
    <property type="match status" value="1"/>
</dbReference>
<dbReference type="InterPro" id="IPR004826">
    <property type="entry name" value="bZIP_Maf"/>
</dbReference>
<keyword evidence="1" id="KW-0805">Transcription regulation</keyword>
<evidence type="ECO:0000256" key="2">
    <source>
        <dbReference type="ARBA" id="ARBA00023125"/>
    </source>
</evidence>
<dbReference type="SUPFAM" id="SSF57959">
    <property type="entry name" value="Leucine zipper domain"/>
    <property type="match status" value="1"/>
</dbReference>
<name>A0ABY7FCY1_MYAAR</name>
<evidence type="ECO:0000256" key="5">
    <source>
        <dbReference type="SAM" id="MobiDB-lite"/>
    </source>
</evidence>
<dbReference type="PROSITE" id="PS50217">
    <property type="entry name" value="BZIP"/>
    <property type="match status" value="1"/>
</dbReference>
<feature type="region of interest" description="Disordered" evidence="5">
    <location>
        <begin position="341"/>
        <end position="363"/>
    </location>
</feature>
<proteinExistence type="predicted"/>
<sequence>MERGFKTKISLKPYNEKYEAIIEVENGRLEIPVENIEPRKDTPMYVRLRRDNLDERYRGTLVDGEYLSAQLLRTRLLKMGTLLKQPGTKGEHHGPWNYEATLLSEALSRPSLLQDDGDDEEVIVFKNDMDIDEHHGYERIRATYDDKTSKGFVPAARVSGKLQCMVDFRNRMTHAAWPSQSIAEDLFNNDVIVICRSAPLNPSADKDFCLGFNLSEIKLSKNMPTVAKTVYIIMKSYLKDLFQKRFNARIVKKTSLSAINMKKYVVCKYATPTSVYGNGNGLSTTNTLTPTTLSNLEQTFIELQSVPPRTSQPSSLTQSGFVPPIVHSALPVRYSPSVHDDYYSDSGSSNSNDDYLPSQPKKIKIGDKTTTIMSKQEIENPLRKTHRRQIRDEEISVEEAARRNMRRERNKVAAAKCRQRRVDHTNILLNETEKLEQDQQQIEAEIQSLQQQKEQLEFILQAHSPICKVNGAALKIKKEVQMSEVPENLTVSKKIPATSAPTLSSRPSTLPLINRNLKSEFGSAGMSITTPSSGFYSMSLDTMVDHTGLTPLTGNMGHTGLTPLTGMPQSCSTEVSKKSSTSSENSDGMKTPSNLITL</sequence>
<dbReference type="Pfam" id="PF03131">
    <property type="entry name" value="bZIP_Maf"/>
    <property type="match status" value="1"/>
</dbReference>
<keyword evidence="2" id="KW-0238">DNA-binding</keyword>
<evidence type="ECO:0000256" key="3">
    <source>
        <dbReference type="ARBA" id="ARBA00023163"/>
    </source>
</evidence>
<feature type="compositionally biased region" description="Low complexity" evidence="5">
    <location>
        <begin position="344"/>
        <end position="355"/>
    </location>
</feature>
<feature type="region of interest" description="Disordered" evidence="5">
    <location>
        <begin position="563"/>
        <end position="598"/>
    </location>
</feature>
<dbReference type="PANTHER" id="PTHR23351">
    <property type="entry name" value="FOS TRANSCRIPTION FACTOR-RELATED"/>
    <property type="match status" value="1"/>
</dbReference>
<feature type="coiled-coil region" evidence="4">
    <location>
        <begin position="383"/>
        <end position="459"/>
    </location>
</feature>
<dbReference type="Gene3D" id="1.20.5.170">
    <property type="match status" value="1"/>
</dbReference>